<feature type="region of interest" description="Disordered" evidence="10">
    <location>
        <begin position="58"/>
        <end position="131"/>
    </location>
</feature>
<dbReference type="NCBIfam" id="TIGR01352">
    <property type="entry name" value="tonB_Cterm"/>
    <property type="match status" value="1"/>
</dbReference>
<keyword evidence="8" id="KW-1133">Transmembrane helix</keyword>
<dbReference type="Pfam" id="PF03544">
    <property type="entry name" value="TonB_C"/>
    <property type="match status" value="1"/>
</dbReference>
<feature type="compositionally biased region" description="Pro residues" evidence="10">
    <location>
        <begin position="79"/>
        <end position="93"/>
    </location>
</feature>
<dbReference type="RefSeq" id="WP_380022431.1">
    <property type="nucleotide sequence ID" value="NZ_JBHSHD010000015.1"/>
</dbReference>
<evidence type="ECO:0000313" key="13">
    <source>
        <dbReference type="Proteomes" id="UP001595886"/>
    </source>
</evidence>
<evidence type="ECO:0000313" key="12">
    <source>
        <dbReference type="EMBL" id="MFC4822151.1"/>
    </source>
</evidence>
<dbReference type="SUPFAM" id="SSF74653">
    <property type="entry name" value="TolA/TonB C-terminal domain"/>
    <property type="match status" value="1"/>
</dbReference>
<proteinExistence type="inferred from homology"/>
<evidence type="ECO:0000256" key="2">
    <source>
        <dbReference type="ARBA" id="ARBA00006555"/>
    </source>
</evidence>
<keyword evidence="9" id="KW-0472">Membrane</keyword>
<dbReference type="EMBL" id="JBHSHD010000015">
    <property type="protein sequence ID" value="MFC4822151.1"/>
    <property type="molecule type" value="Genomic_DNA"/>
</dbReference>
<feature type="compositionally biased region" description="Low complexity" evidence="10">
    <location>
        <begin position="94"/>
        <end position="112"/>
    </location>
</feature>
<evidence type="ECO:0000256" key="6">
    <source>
        <dbReference type="ARBA" id="ARBA00022692"/>
    </source>
</evidence>
<dbReference type="InterPro" id="IPR037682">
    <property type="entry name" value="TonB_C"/>
</dbReference>
<dbReference type="PANTHER" id="PTHR33446:SF2">
    <property type="entry name" value="PROTEIN TONB"/>
    <property type="match status" value="1"/>
</dbReference>
<name>A0ABV9QZC0_9GAMM</name>
<dbReference type="InterPro" id="IPR006260">
    <property type="entry name" value="TonB/TolA_C"/>
</dbReference>
<keyword evidence="6" id="KW-0812">Transmembrane</keyword>
<evidence type="ECO:0000259" key="11">
    <source>
        <dbReference type="PROSITE" id="PS52015"/>
    </source>
</evidence>
<organism evidence="12 13">
    <name type="scientific">Dokdonella ginsengisoli</name>
    <dbReference type="NCBI Taxonomy" id="363846"/>
    <lineage>
        <taxon>Bacteria</taxon>
        <taxon>Pseudomonadati</taxon>
        <taxon>Pseudomonadota</taxon>
        <taxon>Gammaproteobacteria</taxon>
        <taxon>Lysobacterales</taxon>
        <taxon>Rhodanobacteraceae</taxon>
        <taxon>Dokdonella</taxon>
    </lineage>
</organism>
<evidence type="ECO:0000256" key="5">
    <source>
        <dbReference type="ARBA" id="ARBA00022519"/>
    </source>
</evidence>
<feature type="domain" description="TonB C-terminal" evidence="11">
    <location>
        <begin position="131"/>
        <end position="223"/>
    </location>
</feature>
<keyword evidence="7" id="KW-0653">Protein transport</keyword>
<keyword evidence="3" id="KW-0813">Transport</keyword>
<comment type="similarity">
    <text evidence="2">Belongs to the TonB family.</text>
</comment>
<reference evidence="13" key="1">
    <citation type="journal article" date="2019" name="Int. J. Syst. Evol. Microbiol.">
        <title>The Global Catalogue of Microorganisms (GCM) 10K type strain sequencing project: providing services to taxonomists for standard genome sequencing and annotation.</title>
        <authorList>
            <consortium name="The Broad Institute Genomics Platform"/>
            <consortium name="The Broad Institute Genome Sequencing Center for Infectious Disease"/>
            <person name="Wu L."/>
            <person name="Ma J."/>
        </authorList>
    </citation>
    <scope>NUCLEOTIDE SEQUENCE [LARGE SCALE GENOMIC DNA]</scope>
    <source>
        <strain evidence="13">CCUG 30340</strain>
    </source>
</reference>
<evidence type="ECO:0000256" key="9">
    <source>
        <dbReference type="ARBA" id="ARBA00023136"/>
    </source>
</evidence>
<evidence type="ECO:0000256" key="8">
    <source>
        <dbReference type="ARBA" id="ARBA00022989"/>
    </source>
</evidence>
<sequence>MAAHLLRFPSATFDWRRVGAFSTTLAAHGAALALILMPLAAPIERSLQRSIEVTFVEAPPPPPKIPPPPEPEPLRKPPRPTAAPPRPSPPQPPVTVAVAQAPSPVQAPVATIPTPPVAVDPMPSTQPAPAGETRRLAYDGQLQTRYPAASLRAHEQGTVVLRVLVDAQGRVERVEVARSSGHPKLDAAARDAVMKARFKPVLSAGTPTPAWGLVPIEFRLDRA</sequence>
<evidence type="ECO:0000256" key="7">
    <source>
        <dbReference type="ARBA" id="ARBA00022927"/>
    </source>
</evidence>
<accession>A0ABV9QZC0</accession>
<evidence type="ECO:0000256" key="4">
    <source>
        <dbReference type="ARBA" id="ARBA00022475"/>
    </source>
</evidence>
<feature type="compositionally biased region" description="Pro residues" evidence="10">
    <location>
        <begin position="58"/>
        <end position="71"/>
    </location>
</feature>
<evidence type="ECO:0000256" key="10">
    <source>
        <dbReference type="SAM" id="MobiDB-lite"/>
    </source>
</evidence>
<keyword evidence="13" id="KW-1185">Reference proteome</keyword>
<comment type="caution">
    <text evidence="12">The sequence shown here is derived from an EMBL/GenBank/DDBJ whole genome shotgun (WGS) entry which is preliminary data.</text>
</comment>
<evidence type="ECO:0000256" key="3">
    <source>
        <dbReference type="ARBA" id="ARBA00022448"/>
    </source>
</evidence>
<keyword evidence="5" id="KW-0997">Cell inner membrane</keyword>
<gene>
    <name evidence="12" type="ORF">ACFO6Q_17630</name>
</gene>
<keyword evidence="4" id="KW-1003">Cell membrane</keyword>
<dbReference type="InterPro" id="IPR051045">
    <property type="entry name" value="TonB-dependent_transducer"/>
</dbReference>
<dbReference type="Proteomes" id="UP001595886">
    <property type="component" value="Unassembled WGS sequence"/>
</dbReference>
<dbReference type="PROSITE" id="PS52015">
    <property type="entry name" value="TONB_CTD"/>
    <property type="match status" value="1"/>
</dbReference>
<comment type="subcellular location">
    <subcellularLocation>
        <location evidence="1">Cell inner membrane</location>
        <topology evidence="1">Single-pass membrane protein</topology>
        <orientation evidence="1">Periplasmic side</orientation>
    </subcellularLocation>
</comment>
<dbReference type="PANTHER" id="PTHR33446">
    <property type="entry name" value="PROTEIN TONB-RELATED"/>
    <property type="match status" value="1"/>
</dbReference>
<evidence type="ECO:0000256" key="1">
    <source>
        <dbReference type="ARBA" id="ARBA00004383"/>
    </source>
</evidence>
<dbReference type="Gene3D" id="3.30.1150.10">
    <property type="match status" value="1"/>
</dbReference>
<protein>
    <submittedName>
        <fullName evidence="12">Energy transducer TonB</fullName>
    </submittedName>
</protein>